<evidence type="ECO:0000256" key="3">
    <source>
        <dbReference type="ARBA" id="ARBA00022475"/>
    </source>
</evidence>
<dbReference type="STRING" id="1653334.GA0071312_0722"/>
<keyword evidence="12" id="KW-1185">Reference proteome</keyword>
<evidence type="ECO:0000256" key="8">
    <source>
        <dbReference type="SAM" id="Phobius"/>
    </source>
</evidence>
<reference evidence="9 11" key="1">
    <citation type="submission" date="2015-09" db="EMBL/GenBank/DDBJ databases">
        <title>Identification and resolution of microdiversity through metagenomic sequencing of parallel consortia.</title>
        <authorList>
            <person name="Nelson W.C."/>
            <person name="Romine M.F."/>
            <person name="Lindemann S.R."/>
        </authorList>
    </citation>
    <scope>NUCLEOTIDE SEQUENCE [LARGE SCALE GENOMIC DNA]</scope>
    <source>
        <strain evidence="9">HL-109</strain>
    </source>
</reference>
<evidence type="ECO:0000256" key="2">
    <source>
        <dbReference type="ARBA" id="ARBA00010388"/>
    </source>
</evidence>
<feature type="transmembrane region" description="Helical" evidence="8">
    <location>
        <begin position="71"/>
        <end position="99"/>
    </location>
</feature>
<dbReference type="PANTHER" id="PTHR34583">
    <property type="entry name" value="ANTIPORTER SUBUNIT MNHC2-RELATED"/>
    <property type="match status" value="1"/>
</dbReference>
<proteinExistence type="inferred from homology"/>
<feature type="compositionally biased region" description="Basic and acidic residues" evidence="7">
    <location>
        <begin position="126"/>
        <end position="144"/>
    </location>
</feature>
<evidence type="ECO:0000256" key="1">
    <source>
        <dbReference type="ARBA" id="ARBA00004651"/>
    </source>
</evidence>
<organism evidence="9 11">
    <name type="scientific">Saliniramus fredricksonii</name>
    <dbReference type="NCBI Taxonomy" id="1653334"/>
    <lineage>
        <taxon>Bacteria</taxon>
        <taxon>Pseudomonadati</taxon>
        <taxon>Pseudomonadota</taxon>
        <taxon>Alphaproteobacteria</taxon>
        <taxon>Hyphomicrobiales</taxon>
        <taxon>Salinarimonadaceae</taxon>
        <taxon>Saliniramus</taxon>
    </lineage>
</organism>
<dbReference type="Pfam" id="PF00420">
    <property type="entry name" value="Oxidored_q2"/>
    <property type="match status" value="1"/>
</dbReference>
<dbReference type="Gene3D" id="1.10.287.3510">
    <property type="match status" value="1"/>
</dbReference>
<name>A0A0P7X5I9_9HYPH</name>
<keyword evidence="5 8" id="KW-1133">Transmembrane helix</keyword>
<dbReference type="Proteomes" id="UP000182800">
    <property type="component" value="Unassembled WGS sequence"/>
</dbReference>
<dbReference type="InterPro" id="IPR039428">
    <property type="entry name" value="NUOK/Mnh_C1-like"/>
</dbReference>
<evidence type="ECO:0000256" key="5">
    <source>
        <dbReference type="ARBA" id="ARBA00022989"/>
    </source>
</evidence>
<dbReference type="RefSeq" id="WP_074443639.1">
    <property type="nucleotide sequence ID" value="NZ_FMBM01000001.1"/>
</dbReference>
<dbReference type="OrthoDB" id="9799219at2"/>
<dbReference type="EMBL" id="FMBM01000001">
    <property type="protein sequence ID" value="SCC79172.1"/>
    <property type="molecule type" value="Genomic_DNA"/>
</dbReference>
<reference evidence="10 12" key="2">
    <citation type="submission" date="2016-08" db="EMBL/GenBank/DDBJ databases">
        <authorList>
            <person name="Varghese N."/>
            <person name="Submissions Spin"/>
        </authorList>
    </citation>
    <scope>NUCLEOTIDE SEQUENCE [LARGE SCALE GENOMIC DNA]</scope>
    <source>
        <strain evidence="10 12">HL-109</strain>
    </source>
</reference>
<evidence type="ECO:0000256" key="4">
    <source>
        <dbReference type="ARBA" id="ARBA00022692"/>
    </source>
</evidence>
<evidence type="ECO:0000256" key="7">
    <source>
        <dbReference type="SAM" id="MobiDB-lite"/>
    </source>
</evidence>
<dbReference type="GO" id="GO:0005886">
    <property type="term" value="C:plasma membrane"/>
    <property type="evidence" value="ECO:0007669"/>
    <property type="project" value="UniProtKB-SubCell"/>
</dbReference>
<feature type="transmembrane region" description="Helical" evidence="8">
    <location>
        <begin position="28"/>
        <end position="51"/>
    </location>
</feature>
<dbReference type="AlphaFoldDB" id="A0A0P7X5I9"/>
<evidence type="ECO:0000256" key="6">
    <source>
        <dbReference type="ARBA" id="ARBA00023136"/>
    </source>
</evidence>
<keyword evidence="6 8" id="KW-0472">Membrane</keyword>
<comment type="subcellular location">
    <subcellularLocation>
        <location evidence="1">Cell membrane</location>
        <topology evidence="1">Multi-pass membrane protein</topology>
    </subcellularLocation>
</comment>
<keyword evidence="4 8" id="KW-0812">Transmembrane</keyword>
<dbReference type="PANTHER" id="PTHR34583:SF2">
    <property type="entry name" value="ANTIPORTER SUBUNIT MNHC2-RELATED"/>
    <property type="match status" value="1"/>
</dbReference>
<feature type="compositionally biased region" description="Basic and acidic residues" evidence="7">
    <location>
        <begin position="151"/>
        <end position="160"/>
    </location>
</feature>
<dbReference type="InterPro" id="IPR050601">
    <property type="entry name" value="CPA3_antiporter_subunitC"/>
</dbReference>
<accession>A0A0P7X5I9</accession>
<gene>
    <name evidence="9" type="primary">mnhC-2</name>
    <name evidence="10" type="ORF">GA0071312_0722</name>
    <name evidence="9" type="ORF">HLUCCO17_11885</name>
</gene>
<feature type="region of interest" description="Disordered" evidence="7">
    <location>
        <begin position="113"/>
        <end position="160"/>
    </location>
</feature>
<feature type="transmembrane region" description="Helical" evidence="8">
    <location>
        <begin position="6"/>
        <end position="21"/>
    </location>
</feature>
<evidence type="ECO:0000313" key="12">
    <source>
        <dbReference type="Proteomes" id="UP000182800"/>
    </source>
</evidence>
<dbReference type="PATRIC" id="fig|1653334.4.peg.355"/>
<evidence type="ECO:0000313" key="11">
    <source>
        <dbReference type="Proteomes" id="UP000050497"/>
    </source>
</evidence>
<evidence type="ECO:0000313" key="10">
    <source>
        <dbReference type="EMBL" id="SCC79172.1"/>
    </source>
</evidence>
<dbReference type="EMBL" id="LJSX01000018">
    <property type="protein sequence ID" value="KPQ10136.1"/>
    <property type="molecule type" value="Genomic_DNA"/>
</dbReference>
<sequence>MTFLYAAAIAAYSGCGLYLMLSRHVVRIILGLALLTNGAIFLIFFSGRIGAMQPAVIPLGDKQLALDAANSLPQALALTAIVIGFALTAFAVALLVAAYKRLDTLDAREMTAAEDMGSPFLPPDGRPAEGRPAEGRPAEGRPAEEPAAAGRKSDEVKTNG</sequence>
<evidence type="ECO:0000313" key="9">
    <source>
        <dbReference type="EMBL" id="KPQ10136.1"/>
    </source>
</evidence>
<keyword evidence="3" id="KW-1003">Cell membrane</keyword>
<comment type="similarity">
    <text evidence="2">Belongs to the CPA3 antiporters (TC 2.A.63) subunit C family.</text>
</comment>
<dbReference type="Proteomes" id="UP000050497">
    <property type="component" value="Unassembled WGS sequence"/>
</dbReference>
<comment type="caution">
    <text evidence="9">The sequence shown here is derived from an EMBL/GenBank/DDBJ whole genome shotgun (WGS) entry which is preliminary data.</text>
</comment>
<protein>
    <submittedName>
        <fullName evidence="9">Multicomponent Na+:H+ antiporter subunit C</fullName>
    </submittedName>
    <submittedName>
        <fullName evidence="10">Multisubunit sodium/proton antiporter, MrpC subunit</fullName>
    </submittedName>
</protein>